<feature type="signal peptide" evidence="3">
    <location>
        <begin position="1"/>
        <end position="22"/>
    </location>
</feature>
<comment type="caution">
    <text evidence="4">The sequence shown here is derived from an EMBL/GenBank/DDBJ whole genome shotgun (WGS) entry which is preliminary data.</text>
</comment>
<reference evidence="4 5" key="1">
    <citation type="submission" date="2019-03" db="EMBL/GenBank/DDBJ databases">
        <title>First draft genome of Liparis tanakae, snailfish: a comprehensive survey of snailfish specific genes.</title>
        <authorList>
            <person name="Kim W."/>
            <person name="Song I."/>
            <person name="Jeong J.-H."/>
            <person name="Kim D."/>
            <person name="Kim S."/>
            <person name="Ryu S."/>
            <person name="Song J.Y."/>
            <person name="Lee S.K."/>
        </authorList>
    </citation>
    <scope>NUCLEOTIDE SEQUENCE [LARGE SCALE GENOMIC DNA]</scope>
    <source>
        <tissue evidence="4">Muscle</tissue>
    </source>
</reference>
<keyword evidence="5" id="KW-1185">Reference proteome</keyword>
<feature type="region of interest" description="Disordered" evidence="1">
    <location>
        <begin position="272"/>
        <end position="356"/>
    </location>
</feature>
<feature type="chain" id="PRO_5021393694" evidence="3">
    <location>
        <begin position="23"/>
        <end position="356"/>
    </location>
</feature>
<feature type="transmembrane region" description="Helical" evidence="2">
    <location>
        <begin position="99"/>
        <end position="123"/>
    </location>
</feature>
<keyword evidence="2" id="KW-0812">Transmembrane</keyword>
<evidence type="ECO:0000313" key="5">
    <source>
        <dbReference type="Proteomes" id="UP000314294"/>
    </source>
</evidence>
<protein>
    <submittedName>
        <fullName evidence="4">Uncharacterized protein</fullName>
    </submittedName>
</protein>
<evidence type="ECO:0000256" key="3">
    <source>
        <dbReference type="SAM" id="SignalP"/>
    </source>
</evidence>
<gene>
    <name evidence="4" type="ORF">EYF80_012220</name>
</gene>
<feature type="transmembrane region" description="Helical" evidence="2">
    <location>
        <begin position="135"/>
        <end position="157"/>
    </location>
</feature>
<accession>A0A4Z2II22</accession>
<proteinExistence type="predicted"/>
<feature type="transmembrane region" description="Helical" evidence="2">
    <location>
        <begin position="57"/>
        <end position="79"/>
    </location>
</feature>
<keyword evidence="3" id="KW-0732">Signal</keyword>
<name>A0A4Z2II22_9TELE</name>
<keyword evidence="2" id="KW-1133">Transmembrane helix</keyword>
<organism evidence="4 5">
    <name type="scientific">Liparis tanakae</name>
    <name type="common">Tanaka's snailfish</name>
    <dbReference type="NCBI Taxonomy" id="230148"/>
    <lineage>
        <taxon>Eukaryota</taxon>
        <taxon>Metazoa</taxon>
        <taxon>Chordata</taxon>
        <taxon>Craniata</taxon>
        <taxon>Vertebrata</taxon>
        <taxon>Euteleostomi</taxon>
        <taxon>Actinopterygii</taxon>
        <taxon>Neopterygii</taxon>
        <taxon>Teleostei</taxon>
        <taxon>Neoteleostei</taxon>
        <taxon>Acanthomorphata</taxon>
        <taxon>Eupercaria</taxon>
        <taxon>Perciformes</taxon>
        <taxon>Cottioidei</taxon>
        <taxon>Cottales</taxon>
        <taxon>Liparidae</taxon>
        <taxon>Liparis</taxon>
    </lineage>
</organism>
<sequence>MQPVLSLVGGLVQLLGQVEVLAVQLGILQSQCGQLLLQNSDLLLGLRGGVLQLTPGLLQLALLSAASCLQIADLGFALLQRDARSREGDRGGQPQPSVLLQHAALVALLLLAHLLQMLLQFGILGLQLPSLRLQMLLLAASLLASDSSAILCSRLFILESIAFMLRLPALDDLQPFHLVLQSLPAVLRKTDTNSTHEWKRPHGSGVSTLGAACCSGSQQLMLPPRHKEHLAGEEPDQQFSGLGQMLGWIQAMRRDQAVANRQFLEALTDPSALRPTHVPGDQLDPSALPAADPCDPSALPTPDARESGRRTIHVPRDPSALRPTSATRDLPARSPTPVPLWPVGAKADPKLPVTHR</sequence>
<evidence type="ECO:0000313" key="4">
    <source>
        <dbReference type="EMBL" id="TNN77630.1"/>
    </source>
</evidence>
<dbReference type="AlphaFoldDB" id="A0A4Z2II22"/>
<evidence type="ECO:0000256" key="1">
    <source>
        <dbReference type="SAM" id="MobiDB-lite"/>
    </source>
</evidence>
<keyword evidence="2" id="KW-0472">Membrane</keyword>
<dbReference type="EMBL" id="SRLO01000081">
    <property type="protein sequence ID" value="TNN77630.1"/>
    <property type="molecule type" value="Genomic_DNA"/>
</dbReference>
<evidence type="ECO:0000256" key="2">
    <source>
        <dbReference type="SAM" id="Phobius"/>
    </source>
</evidence>
<dbReference type="Proteomes" id="UP000314294">
    <property type="component" value="Unassembled WGS sequence"/>
</dbReference>